<name>A0A1I0LNW7_9ACTN</name>
<keyword evidence="3" id="KW-1185">Reference proteome</keyword>
<dbReference type="OrthoDB" id="3541589at2"/>
<accession>A0A1I0LNW7</accession>
<evidence type="ECO:0000313" key="2">
    <source>
        <dbReference type="EMBL" id="SEU43193.1"/>
    </source>
</evidence>
<keyword evidence="1" id="KW-0732">Signal</keyword>
<feature type="chain" id="PRO_5038347362" evidence="1">
    <location>
        <begin position="24"/>
        <end position="72"/>
    </location>
</feature>
<reference evidence="2 3" key="1">
    <citation type="submission" date="2016-10" db="EMBL/GenBank/DDBJ databases">
        <authorList>
            <person name="de Groot N.N."/>
        </authorList>
    </citation>
    <scope>NUCLEOTIDE SEQUENCE [LARGE SCALE GENOMIC DNA]</scope>
    <source>
        <strain evidence="2 3">CGMCC 4.5598</strain>
    </source>
</reference>
<protein>
    <submittedName>
        <fullName evidence="2">Uncharacterized protein</fullName>
    </submittedName>
</protein>
<organism evidence="2 3">
    <name type="scientific">Nonomuraea wenchangensis</name>
    <dbReference type="NCBI Taxonomy" id="568860"/>
    <lineage>
        <taxon>Bacteria</taxon>
        <taxon>Bacillati</taxon>
        <taxon>Actinomycetota</taxon>
        <taxon>Actinomycetes</taxon>
        <taxon>Streptosporangiales</taxon>
        <taxon>Streptosporangiaceae</taxon>
        <taxon>Nonomuraea</taxon>
    </lineage>
</organism>
<dbReference type="AlphaFoldDB" id="A0A1I0LNW7"/>
<proteinExistence type="predicted"/>
<dbReference type="RefSeq" id="WP_091092667.1">
    <property type="nucleotide sequence ID" value="NZ_FOHX01000021.1"/>
</dbReference>
<sequence>MRKVRAVLVPVLMAAGLSLTLGAAPANAERLAGVYRTYAECQRVGAYGESQGWWDDWRCEWKAAYSYYFLYS</sequence>
<dbReference type="EMBL" id="FOHX01000021">
    <property type="protein sequence ID" value="SEU43193.1"/>
    <property type="molecule type" value="Genomic_DNA"/>
</dbReference>
<gene>
    <name evidence="2" type="ORF">SAMN05421811_12155</name>
</gene>
<evidence type="ECO:0000313" key="3">
    <source>
        <dbReference type="Proteomes" id="UP000199361"/>
    </source>
</evidence>
<evidence type="ECO:0000256" key="1">
    <source>
        <dbReference type="SAM" id="SignalP"/>
    </source>
</evidence>
<dbReference type="Proteomes" id="UP000199361">
    <property type="component" value="Unassembled WGS sequence"/>
</dbReference>
<feature type="signal peptide" evidence="1">
    <location>
        <begin position="1"/>
        <end position="23"/>
    </location>
</feature>